<sequence>MPKHRKKGDLPEKDCLHCGRPFTWRKKWERSWEEVRYCSERCKREAKKTDKSESKDILK</sequence>
<reference evidence="1 2" key="1">
    <citation type="submission" date="2019-08" db="EMBL/GenBank/DDBJ databases">
        <title>Genome of Phaeodactylibacter luteus.</title>
        <authorList>
            <person name="Bowman J.P."/>
        </authorList>
    </citation>
    <scope>NUCLEOTIDE SEQUENCE [LARGE SCALE GENOMIC DNA]</scope>
    <source>
        <strain evidence="1 2">KCTC 42180</strain>
    </source>
</reference>
<dbReference type="RefSeq" id="WP_147166374.1">
    <property type="nucleotide sequence ID" value="NZ_VOOR01000007.1"/>
</dbReference>
<dbReference type="OrthoDB" id="27194at2"/>
<dbReference type="Pfam" id="PF10013">
    <property type="entry name" value="DUF2256"/>
    <property type="match status" value="1"/>
</dbReference>
<dbReference type="EMBL" id="VOOR01000007">
    <property type="protein sequence ID" value="TXB66585.1"/>
    <property type="molecule type" value="Genomic_DNA"/>
</dbReference>
<dbReference type="InterPro" id="IPR017136">
    <property type="entry name" value="UCP037205"/>
</dbReference>
<evidence type="ECO:0000313" key="2">
    <source>
        <dbReference type="Proteomes" id="UP000321580"/>
    </source>
</evidence>
<organism evidence="1 2">
    <name type="scientific">Phaeodactylibacter luteus</name>
    <dbReference type="NCBI Taxonomy" id="1564516"/>
    <lineage>
        <taxon>Bacteria</taxon>
        <taxon>Pseudomonadati</taxon>
        <taxon>Bacteroidota</taxon>
        <taxon>Saprospiria</taxon>
        <taxon>Saprospirales</taxon>
        <taxon>Haliscomenobacteraceae</taxon>
        <taxon>Phaeodactylibacter</taxon>
    </lineage>
</organism>
<comment type="caution">
    <text evidence="1">The sequence shown here is derived from an EMBL/GenBank/DDBJ whole genome shotgun (WGS) entry which is preliminary data.</text>
</comment>
<dbReference type="PANTHER" id="PTHR37463">
    <property type="entry name" value="GSL3115 PROTEIN"/>
    <property type="match status" value="1"/>
</dbReference>
<name>A0A5C6RX67_9BACT</name>
<proteinExistence type="predicted"/>
<dbReference type="PANTHER" id="PTHR37463:SF1">
    <property type="entry name" value="DUF2256 DOMAIN-CONTAINING PROTEIN"/>
    <property type="match status" value="1"/>
</dbReference>
<gene>
    <name evidence="1" type="ORF">FRY97_05210</name>
</gene>
<accession>A0A5C6RX67</accession>
<protein>
    <submittedName>
        <fullName evidence="1">DUF2256 domain-containing protein</fullName>
    </submittedName>
</protein>
<dbReference type="Proteomes" id="UP000321580">
    <property type="component" value="Unassembled WGS sequence"/>
</dbReference>
<keyword evidence="2" id="KW-1185">Reference proteome</keyword>
<evidence type="ECO:0000313" key="1">
    <source>
        <dbReference type="EMBL" id="TXB66585.1"/>
    </source>
</evidence>
<dbReference type="AlphaFoldDB" id="A0A5C6RX67"/>